<keyword evidence="3" id="KW-0964">Secreted</keyword>
<keyword evidence="4" id="KW-0165">Cleavage on pair of basic residues</keyword>
<protein>
    <submittedName>
        <fullName evidence="11">Relaxin-3</fullName>
    </submittedName>
</protein>
<dbReference type="InterPro" id="IPR036438">
    <property type="entry name" value="Insulin-like_sf"/>
</dbReference>
<feature type="domain" description="Insulin-like" evidence="10">
    <location>
        <begin position="30"/>
        <end position="133"/>
    </location>
</feature>
<evidence type="ECO:0000256" key="3">
    <source>
        <dbReference type="ARBA" id="ARBA00022525"/>
    </source>
</evidence>
<dbReference type="PANTHER" id="PTHR20968">
    <property type="entry name" value="ILGF DOMAIN-CONTAINING PROTEIN"/>
    <property type="match status" value="1"/>
</dbReference>
<evidence type="ECO:0000256" key="4">
    <source>
        <dbReference type="ARBA" id="ARBA00022685"/>
    </source>
</evidence>
<evidence type="ECO:0000256" key="1">
    <source>
        <dbReference type="ARBA" id="ARBA00004613"/>
    </source>
</evidence>
<feature type="chain" id="PRO_5043362627" evidence="9">
    <location>
        <begin position="24"/>
        <end position="260"/>
    </location>
</feature>
<evidence type="ECO:0000256" key="6">
    <source>
        <dbReference type="ARBA" id="ARBA00022729"/>
    </source>
</evidence>
<dbReference type="Proteomes" id="UP001474421">
    <property type="component" value="Unassembled WGS sequence"/>
</dbReference>
<proteinExistence type="predicted"/>
<evidence type="ECO:0000313" key="12">
    <source>
        <dbReference type="Proteomes" id="UP001474421"/>
    </source>
</evidence>
<evidence type="ECO:0000259" key="10">
    <source>
        <dbReference type="SMART" id="SM00078"/>
    </source>
</evidence>
<evidence type="ECO:0000256" key="2">
    <source>
        <dbReference type="ARBA" id="ARBA00011207"/>
    </source>
</evidence>
<organism evidence="11 12">
    <name type="scientific">Crotalus adamanteus</name>
    <name type="common">Eastern diamondback rattlesnake</name>
    <dbReference type="NCBI Taxonomy" id="8729"/>
    <lineage>
        <taxon>Eukaryota</taxon>
        <taxon>Metazoa</taxon>
        <taxon>Chordata</taxon>
        <taxon>Craniata</taxon>
        <taxon>Vertebrata</taxon>
        <taxon>Euteleostomi</taxon>
        <taxon>Lepidosauria</taxon>
        <taxon>Squamata</taxon>
        <taxon>Bifurcata</taxon>
        <taxon>Unidentata</taxon>
        <taxon>Episquamata</taxon>
        <taxon>Toxicofera</taxon>
        <taxon>Serpentes</taxon>
        <taxon>Colubroidea</taxon>
        <taxon>Viperidae</taxon>
        <taxon>Crotalinae</taxon>
        <taxon>Crotalus</taxon>
    </lineage>
</organism>
<accession>A0AAW1BZS7</accession>
<dbReference type="GO" id="GO:0001664">
    <property type="term" value="F:G protein-coupled receptor binding"/>
    <property type="evidence" value="ECO:0007669"/>
    <property type="project" value="TreeGrafter"/>
</dbReference>
<reference evidence="11 12" key="1">
    <citation type="journal article" date="2024" name="Proc. Natl. Acad. Sci. U.S.A.">
        <title>The genetic regulatory architecture and epigenomic basis for age-related changes in rattlesnake venom.</title>
        <authorList>
            <person name="Hogan M.P."/>
            <person name="Holding M.L."/>
            <person name="Nystrom G.S."/>
            <person name="Colston T.J."/>
            <person name="Bartlett D.A."/>
            <person name="Mason A.J."/>
            <person name="Ellsworth S.A."/>
            <person name="Rautsaw R.M."/>
            <person name="Lawrence K.C."/>
            <person name="Strickland J.L."/>
            <person name="He B."/>
            <person name="Fraser P."/>
            <person name="Margres M.J."/>
            <person name="Gilbert D.M."/>
            <person name="Gibbs H.L."/>
            <person name="Parkinson C.L."/>
            <person name="Rokyta D.R."/>
        </authorList>
    </citation>
    <scope>NUCLEOTIDE SEQUENCE [LARGE SCALE GENOMIC DNA]</scope>
    <source>
        <strain evidence="11">DRR0105</strain>
    </source>
</reference>
<dbReference type="GO" id="GO:0005576">
    <property type="term" value="C:extracellular region"/>
    <property type="evidence" value="ECO:0007669"/>
    <property type="project" value="UniProtKB-SubCell"/>
</dbReference>
<evidence type="ECO:0000256" key="5">
    <source>
        <dbReference type="ARBA" id="ARBA00022702"/>
    </source>
</evidence>
<sequence length="260" mass="28899">MPKFLLALLLVVLLSEKWLVSEARTPPYGVKLCGREFIRAVIFTCGGSRWRRAGNLSALLGRDPAEAFDTTSLSNEWNPAHSSQQDPSDNYGSWQGQQSYALSEEPWSLDRGARDVMESLSNACCKWGCSKPAQVPLLRRPYVPLLVFGERDMQEGSRRLPLSSQPFVINTVCIRRGNRNNLRAAVAPLPASPPQRLGRGRSKRGARRAAFGALERLGVESTRDSLFFAVLGNIQDGERWQLMVRLSISPGAPPSYHYLS</sequence>
<evidence type="ECO:0000256" key="8">
    <source>
        <dbReference type="SAM" id="MobiDB-lite"/>
    </source>
</evidence>
<evidence type="ECO:0000313" key="11">
    <source>
        <dbReference type="EMBL" id="KAK9407699.1"/>
    </source>
</evidence>
<dbReference type="SUPFAM" id="SSF56994">
    <property type="entry name" value="Insulin-like"/>
    <property type="match status" value="1"/>
</dbReference>
<gene>
    <name evidence="11" type="ORF">NXF25_006473</name>
</gene>
<evidence type="ECO:0000256" key="7">
    <source>
        <dbReference type="ARBA" id="ARBA00023157"/>
    </source>
</evidence>
<keyword evidence="5" id="KW-0372">Hormone</keyword>
<evidence type="ECO:0000256" key="9">
    <source>
        <dbReference type="SAM" id="SignalP"/>
    </source>
</evidence>
<name>A0AAW1BZS7_CROAD</name>
<dbReference type="CDD" id="cd04365">
    <property type="entry name" value="IlGF_relaxin_like"/>
    <property type="match status" value="1"/>
</dbReference>
<keyword evidence="12" id="KW-1185">Reference proteome</keyword>
<keyword evidence="6 9" id="KW-0732">Signal</keyword>
<comment type="subunit">
    <text evidence="2">Heterodimer of a B chain and an A chain linked by two disulfide bonds.</text>
</comment>
<comment type="caution">
    <text evidence="11">The sequence shown here is derived from an EMBL/GenBank/DDBJ whole genome shotgun (WGS) entry which is preliminary data.</text>
</comment>
<dbReference type="InterPro" id="IPR016179">
    <property type="entry name" value="Insulin-like"/>
</dbReference>
<dbReference type="EMBL" id="JAOTOJ010000002">
    <property type="protein sequence ID" value="KAK9407699.1"/>
    <property type="molecule type" value="Genomic_DNA"/>
</dbReference>
<feature type="signal peptide" evidence="9">
    <location>
        <begin position="1"/>
        <end position="23"/>
    </location>
</feature>
<feature type="region of interest" description="Disordered" evidence="8">
    <location>
        <begin position="72"/>
        <end position="95"/>
    </location>
</feature>
<keyword evidence="7" id="KW-1015">Disulfide bond</keyword>
<dbReference type="GO" id="GO:0005179">
    <property type="term" value="F:hormone activity"/>
    <property type="evidence" value="ECO:0007669"/>
    <property type="project" value="UniProtKB-KW"/>
</dbReference>
<comment type="subcellular location">
    <subcellularLocation>
        <location evidence="1">Secreted</location>
    </subcellularLocation>
</comment>
<dbReference type="AlphaFoldDB" id="A0AAW1BZS7"/>
<dbReference type="InterPro" id="IPR051777">
    <property type="entry name" value="Insulin-like_neuro_ligands"/>
</dbReference>
<dbReference type="PANTHER" id="PTHR20968:SF0">
    <property type="entry name" value="RELAXIN-3"/>
    <property type="match status" value="1"/>
</dbReference>
<dbReference type="SMART" id="SM00078">
    <property type="entry name" value="IlGF"/>
    <property type="match status" value="1"/>
</dbReference>